<protein>
    <submittedName>
        <fullName evidence="1">Coiled-coil domain-containing protein 137</fullName>
    </submittedName>
</protein>
<reference evidence="1 2" key="1">
    <citation type="submission" date="2021-05" db="EMBL/GenBank/DDBJ databases">
        <authorList>
            <person name="Zahm M."/>
            <person name="Klopp C."/>
            <person name="Cabau C."/>
            <person name="Kuhl H."/>
            <person name="Suciu R."/>
            <person name="Ciorpac M."/>
            <person name="Holostenco D."/>
            <person name="Gessner J."/>
            <person name="Wuertz S."/>
            <person name="Hohne C."/>
            <person name="Stock M."/>
            <person name="Gislard M."/>
            <person name="Lluch J."/>
            <person name="Milhes M."/>
            <person name="Lampietro C."/>
            <person name="Lopez Roques C."/>
            <person name="Donnadieu C."/>
            <person name="Du K."/>
            <person name="Schartl M."/>
            <person name="Guiguen Y."/>
        </authorList>
    </citation>
    <scope>NUCLEOTIDE SEQUENCE [LARGE SCALE GENOMIC DNA]</scope>
    <source>
        <strain evidence="1">Hh-F2</strain>
        <tissue evidence="1">Blood</tissue>
    </source>
</reference>
<dbReference type="EMBL" id="JAHFZB010000017">
    <property type="protein sequence ID" value="KAK6479699.1"/>
    <property type="molecule type" value="Genomic_DNA"/>
</dbReference>
<gene>
    <name evidence="1" type="ORF">HHUSO_G18784</name>
</gene>
<evidence type="ECO:0000313" key="2">
    <source>
        <dbReference type="Proteomes" id="UP001369086"/>
    </source>
</evidence>
<evidence type="ECO:0000313" key="1">
    <source>
        <dbReference type="EMBL" id="KAK6479699.1"/>
    </source>
</evidence>
<name>A0ABR0Z4W7_HUSHU</name>
<dbReference type="Proteomes" id="UP001369086">
    <property type="component" value="Unassembled WGS sequence"/>
</dbReference>
<comment type="caution">
    <text evidence="1">The sequence shown here is derived from an EMBL/GenBank/DDBJ whole genome shotgun (WGS) entry which is preliminary data.</text>
</comment>
<accession>A0ABR0Z4W7</accession>
<sequence length="82" mass="9253">MRFTTVPGKINCRGAVKGLHLTSLMGTPLAAGAGSVKPSMVRHKMMLEERERVVKAYRDLKKIKHERLHSNTASLKWLQNLK</sequence>
<organism evidence="1 2">
    <name type="scientific">Huso huso</name>
    <name type="common">Beluga</name>
    <name type="synonym">Acipenser huso</name>
    <dbReference type="NCBI Taxonomy" id="61971"/>
    <lineage>
        <taxon>Eukaryota</taxon>
        <taxon>Metazoa</taxon>
        <taxon>Chordata</taxon>
        <taxon>Craniata</taxon>
        <taxon>Vertebrata</taxon>
        <taxon>Euteleostomi</taxon>
        <taxon>Actinopterygii</taxon>
        <taxon>Chondrostei</taxon>
        <taxon>Acipenseriformes</taxon>
        <taxon>Acipenseridae</taxon>
        <taxon>Huso</taxon>
    </lineage>
</organism>
<proteinExistence type="predicted"/>
<keyword evidence="2" id="KW-1185">Reference proteome</keyword>